<accession>A0A316A2Z0</accession>
<dbReference type="InterPro" id="IPR038109">
    <property type="entry name" value="DNA_bind_recomb_sf"/>
</dbReference>
<dbReference type="GO" id="GO:0000150">
    <property type="term" value="F:DNA strand exchange activity"/>
    <property type="evidence" value="ECO:0007669"/>
    <property type="project" value="InterPro"/>
</dbReference>
<dbReference type="Pfam" id="PF13408">
    <property type="entry name" value="Zn_ribbon_recom"/>
    <property type="match status" value="1"/>
</dbReference>
<dbReference type="InterPro" id="IPR036162">
    <property type="entry name" value="Resolvase-like_N_sf"/>
</dbReference>
<evidence type="ECO:0000259" key="2">
    <source>
        <dbReference type="PROSITE" id="PS51737"/>
    </source>
</evidence>
<protein>
    <submittedName>
        <fullName evidence="3">Site-specific DNA recombinase</fullName>
    </submittedName>
</protein>
<dbReference type="InterPro" id="IPR050639">
    <property type="entry name" value="SSR_resolvase"/>
</dbReference>
<dbReference type="Gene3D" id="3.90.1750.20">
    <property type="entry name" value="Putative Large Serine Recombinase, Chain B, Domain 2"/>
    <property type="match status" value="1"/>
</dbReference>
<dbReference type="Pfam" id="PF00239">
    <property type="entry name" value="Resolvase"/>
    <property type="match status" value="1"/>
</dbReference>
<dbReference type="InterPro" id="IPR006119">
    <property type="entry name" value="Resolv_N"/>
</dbReference>
<dbReference type="InterPro" id="IPR011109">
    <property type="entry name" value="DNA_bind_recombinase_dom"/>
</dbReference>
<sequence>MYQSNSTSAVAPKITLIQARKPEIAKLRVAAYARVSSDSEDQQNSYIAQVDYYTRHIAAQDSWELADIYADEGISGLVASKRDEFNRMIQDCRDGKIDRVLVKSISRFARNTKEYIQYVRELLRLGISIHFEKENIDTGKMTSEQIATIYGAFSQMESQNHSNNMRISVRIRMEKGDYLSPSEPYGYRLEGRTLMIIPEQAEVVRRIYAAYLSGQGKDDIADKLNKAGIPRTKGRTVWHPSTVAYILTNIAYTGDMLWQKSFATNEIPFRQVRNKGEKPKYFVENCHEAIISKEDFQRVQALMESRRRQTNGTVSSALLAKKIRCEGCGTLFRRKIVNNKVYWTCRRHDRDKDLCPTSQIPEEQIVTAILRMYHKLKRHRAQILSPVLSQLTELREKELRSNRRINDIDKEIAQLTEQNLVLVRLKSKGYVDSALYLSQTGEIDFKLRELRRQRRRIMEANGEDSQIKATQAMLDYLEDSPEYLEALTEEVFETLVESIFISSETAMNISLHNGLMLKETMERTVR</sequence>
<dbReference type="SMART" id="SM00857">
    <property type="entry name" value="Resolvase"/>
    <property type="match status" value="1"/>
</dbReference>
<dbReference type="PANTHER" id="PTHR30461">
    <property type="entry name" value="DNA-INVERTASE FROM LAMBDOID PROPHAGE"/>
    <property type="match status" value="1"/>
</dbReference>
<evidence type="ECO:0000313" key="3">
    <source>
        <dbReference type="EMBL" id="SUQ12906.1"/>
    </source>
</evidence>
<dbReference type="OrthoDB" id="9769353at2"/>
<dbReference type="PANTHER" id="PTHR30461:SF23">
    <property type="entry name" value="DNA RECOMBINASE-RELATED"/>
    <property type="match status" value="1"/>
</dbReference>
<reference evidence="4" key="1">
    <citation type="submission" date="2017-07" db="EMBL/GenBank/DDBJ databases">
        <authorList>
            <person name="Varghese N."/>
            <person name="Submissions S."/>
        </authorList>
    </citation>
    <scope>NUCLEOTIDE SEQUENCE [LARGE SCALE GENOMIC DNA]</scope>
    <source>
        <strain evidence="4">NLAE-zl-C134</strain>
    </source>
</reference>
<dbReference type="InterPro" id="IPR025827">
    <property type="entry name" value="Zn_ribbon_recom_dom"/>
</dbReference>
<keyword evidence="4" id="KW-1185">Reference proteome</keyword>
<proteinExistence type="predicted"/>
<evidence type="ECO:0000259" key="1">
    <source>
        <dbReference type="PROSITE" id="PS51736"/>
    </source>
</evidence>
<organism evidence="3 4">
    <name type="scientific">Faecalicatena contorta</name>
    <dbReference type="NCBI Taxonomy" id="39482"/>
    <lineage>
        <taxon>Bacteria</taxon>
        <taxon>Bacillati</taxon>
        <taxon>Bacillota</taxon>
        <taxon>Clostridia</taxon>
        <taxon>Lachnospirales</taxon>
        <taxon>Lachnospiraceae</taxon>
        <taxon>Faecalicatena</taxon>
    </lineage>
</organism>
<dbReference type="EMBL" id="UHJJ01000002">
    <property type="protein sequence ID" value="SUQ12906.1"/>
    <property type="molecule type" value="Genomic_DNA"/>
</dbReference>
<dbReference type="RefSeq" id="WP_018213955.1">
    <property type="nucleotide sequence ID" value="NZ_QGDS01000002.1"/>
</dbReference>
<evidence type="ECO:0000313" key="4">
    <source>
        <dbReference type="Proteomes" id="UP000254051"/>
    </source>
</evidence>
<dbReference type="CDD" id="cd00338">
    <property type="entry name" value="Ser_Recombinase"/>
    <property type="match status" value="1"/>
</dbReference>
<dbReference type="PROSITE" id="PS51736">
    <property type="entry name" value="RECOMBINASES_3"/>
    <property type="match status" value="1"/>
</dbReference>
<dbReference type="GO" id="GO:0003677">
    <property type="term" value="F:DNA binding"/>
    <property type="evidence" value="ECO:0007669"/>
    <property type="project" value="InterPro"/>
</dbReference>
<feature type="domain" description="Recombinase" evidence="2">
    <location>
        <begin position="184"/>
        <end position="309"/>
    </location>
</feature>
<dbReference type="Proteomes" id="UP000254051">
    <property type="component" value="Unassembled WGS sequence"/>
</dbReference>
<feature type="domain" description="Resolvase/invertase-type recombinase catalytic" evidence="1">
    <location>
        <begin position="28"/>
        <end position="176"/>
    </location>
</feature>
<gene>
    <name evidence="3" type="ORF">SAMN05216529_102121</name>
</gene>
<dbReference type="SUPFAM" id="SSF53041">
    <property type="entry name" value="Resolvase-like"/>
    <property type="match status" value="1"/>
</dbReference>
<dbReference type="Gene3D" id="3.40.50.1390">
    <property type="entry name" value="Resolvase, N-terminal catalytic domain"/>
    <property type="match status" value="1"/>
</dbReference>
<name>A0A316A2Z0_9FIRM</name>
<dbReference type="PROSITE" id="PS51737">
    <property type="entry name" value="RECOMBINASE_DNA_BIND"/>
    <property type="match status" value="1"/>
</dbReference>
<dbReference type="AlphaFoldDB" id="A0A316A2Z0"/>
<dbReference type="Pfam" id="PF07508">
    <property type="entry name" value="Recombinase"/>
    <property type="match status" value="1"/>
</dbReference>